<feature type="compositionally biased region" description="Gly residues" evidence="4">
    <location>
        <begin position="10"/>
        <end position="32"/>
    </location>
</feature>
<dbReference type="InterPro" id="IPR011990">
    <property type="entry name" value="TPR-like_helical_dom_sf"/>
</dbReference>
<feature type="region of interest" description="Disordered" evidence="4">
    <location>
        <begin position="1"/>
        <end position="59"/>
    </location>
</feature>
<gene>
    <name evidence="5" type="ORF">STSU_023215</name>
</gene>
<dbReference type="PROSITE" id="PS50005">
    <property type="entry name" value="TPR"/>
    <property type="match status" value="1"/>
</dbReference>
<dbReference type="AlphaFoldDB" id="A0A7G3UL53"/>
<evidence type="ECO:0000256" key="1">
    <source>
        <dbReference type="ARBA" id="ARBA00022737"/>
    </source>
</evidence>
<keyword evidence="2 3" id="KW-0802">TPR repeat</keyword>
<sequence length="563" mass="58179">MRRVSAGAGEVPGGPEGAGGAAGTAGTGGPGVPGGPPDPGPFGRPFDGPLGGYGSGGDGPGGYGTGGYGTGGTGGTGGLLATESAKNAAVATLVAVTLLAGIVLAIPGSPPKGPPPLPGPLARAQSAAQAGAPASPAELNALIADREKWLRTHPRDEESWATLGTAYTERAVRRADWAAYAKAETALKRSLTVRSGERGNTEALLGMAGLANARGDYAAARDYAVLARKQKPRRWTVHRALIDAYSGLGAKKAVQKSLDSVQNLYGGSQARALAARVYRELGWREDATANAYDAVGAAQSAAEKGVALWRVGELAWERGDHKEAVTSLDSALRLAPDQHPALAARARVLTALGRTDEAVRDWQAALAKAPLPQYALEAGELYESLGRDAEAAESYGKVRALADRAAEHGVNEGLALARYEAEHGDPGDAAVAAKRLKEEWDRGVRSPWAADALAWALFRSGRGKEALPYAMRATKEGARSAVFAYHRGELERSLGMYGAARRHLGDALRINPEFSPLLAPAARSALTALGDPPAGGPRKLTGREGMGSYGSPARTPRRATAAR</sequence>
<keyword evidence="6" id="KW-1185">Reference proteome</keyword>
<feature type="compositionally biased region" description="Low complexity" evidence="4">
    <location>
        <begin position="552"/>
        <end position="563"/>
    </location>
</feature>
<dbReference type="PANTHER" id="PTHR45586">
    <property type="entry name" value="TPR REPEAT-CONTAINING PROTEIN PA4667"/>
    <property type="match status" value="1"/>
</dbReference>
<evidence type="ECO:0000313" key="6">
    <source>
        <dbReference type="Proteomes" id="UP000005940"/>
    </source>
</evidence>
<feature type="compositionally biased region" description="Pro residues" evidence="4">
    <location>
        <begin position="33"/>
        <end position="42"/>
    </location>
</feature>
<dbReference type="Proteomes" id="UP000005940">
    <property type="component" value="Chromosome"/>
</dbReference>
<feature type="compositionally biased region" description="Gly residues" evidence="4">
    <location>
        <begin position="49"/>
        <end position="59"/>
    </location>
</feature>
<protein>
    <submittedName>
        <fullName evidence="5">Uncharacterized protein</fullName>
    </submittedName>
</protein>
<feature type="region of interest" description="Disordered" evidence="4">
    <location>
        <begin position="527"/>
        <end position="563"/>
    </location>
</feature>
<feature type="repeat" description="TPR" evidence="3">
    <location>
        <begin position="305"/>
        <end position="338"/>
    </location>
</feature>
<name>A0A7G3UL53_STRT9</name>
<dbReference type="SUPFAM" id="SSF48452">
    <property type="entry name" value="TPR-like"/>
    <property type="match status" value="2"/>
</dbReference>
<dbReference type="EMBL" id="CP029159">
    <property type="protein sequence ID" value="QKM69642.1"/>
    <property type="molecule type" value="Genomic_DNA"/>
</dbReference>
<feature type="region of interest" description="Disordered" evidence="4">
    <location>
        <begin position="114"/>
        <end position="135"/>
    </location>
</feature>
<accession>A0A7G3UL53</accession>
<dbReference type="Gene3D" id="1.25.40.10">
    <property type="entry name" value="Tetratricopeptide repeat domain"/>
    <property type="match status" value="3"/>
</dbReference>
<proteinExistence type="predicted"/>
<dbReference type="InterPro" id="IPR051012">
    <property type="entry name" value="CellSynth/LPSAsmb/PSIAsmb"/>
</dbReference>
<keyword evidence="1" id="KW-0677">Repeat</keyword>
<dbReference type="InterPro" id="IPR019734">
    <property type="entry name" value="TPR_rpt"/>
</dbReference>
<evidence type="ECO:0000256" key="3">
    <source>
        <dbReference type="PROSITE-ProRule" id="PRU00339"/>
    </source>
</evidence>
<dbReference type="Pfam" id="PF13181">
    <property type="entry name" value="TPR_8"/>
    <property type="match status" value="1"/>
</dbReference>
<organism evidence="5 6">
    <name type="scientific">Streptomyces tsukubensis (strain DSM 42081 / NBRC 108919 / NRRL 18488 / 9993)</name>
    <dbReference type="NCBI Taxonomy" id="1114943"/>
    <lineage>
        <taxon>Bacteria</taxon>
        <taxon>Bacillati</taxon>
        <taxon>Actinomycetota</taxon>
        <taxon>Actinomycetes</taxon>
        <taxon>Kitasatosporales</taxon>
        <taxon>Streptomycetaceae</taxon>
        <taxon>Streptomyces</taxon>
    </lineage>
</organism>
<evidence type="ECO:0000313" key="5">
    <source>
        <dbReference type="EMBL" id="QKM69642.1"/>
    </source>
</evidence>
<dbReference type="PANTHER" id="PTHR45586:SF14">
    <property type="entry name" value="TETRATRICOPEPTIDE TPR_2 REPEAT PROTEIN"/>
    <property type="match status" value="1"/>
</dbReference>
<reference evidence="5 6" key="1">
    <citation type="journal article" date="2012" name="J. Bacteriol.">
        <title>Draft genome of Streptomyces tsukubaensis NRRL 18488, the producer of the clinically important immunosuppressant tacrolimus (FK506).</title>
        <authorList>
            <person name="Barreiro C."/>
            <person name="Prieto C."/>
            <person name="Sola-Landa A."/>
            <person name="Solera E."/>
            <person name="Martinez-Castro M."/>
            <person name="Perez-Redondo R."/>
            <person name="Garcia-Estrada C."/>
            <person name="Aparicio J.F."/>
            <person name="Fernandez-Martinez L.T."/>
            <person name="Santos-Aberturas J."/>
            <person name="Salehi-Najafabadi Z."/>
            <person name="Rodriguez-Garcia A."/>
            <person name="Tauch A."/>
            <person name="Martin J.F."/>
        </authorList>
    </citation>
    <scope>NUCLEOTIDE SEQUENCE [LARGE SCALE GENOMIC DNA]</scope>
    <source>
        <strain evidence="6">DSM 42081 / NBRC 108919 / NRRL 18488 / 9993</strain>
    </source>
</reference>
<evidence type="ECO:0000256" key="4">
    <source>
        <dbReference type="SAM" id="MobiDB-lite"/>
    </source>
</evidence>
<feature type="compositionally biased region" description="Low complexity" evidence="4">
    <location>
        <begin position="120"/>
        <end position="135"/>
    </location>
</feature>
<dbReference type="SMART" id="SM00028">
    <property type="entry name" value="TPR"/>
    <property type="match status" value="4"/>
</dbReference>
<evidence type="ECO:0000256" key="2">
    <source>
        <dbReference type="ARBA" id="ARBA00022803"/>
    </source>
</evidence>